<keyword evidence="6 7" id="KW-0472">Membrane</keyword>
<evidence type="ECO:0000259" key="8">
    <source>
        <dbReference type="PROSITE" id="PS50928"/>
    </source>
</evidence>
<evidence type="ECO:0000256" key="6">
    <source>
        <dbReference type="ARBA" id="ARBA00023136"/>
    </source>
</evidence>
<evidence type="ECO:0000256" key="4">
    <source>
        <dbReference type="ARBA" id="ARBA00022692"/>
    </source>
</evidence>
<feature type="transmembrane region" description="Helical" evidence="7">
    <location>
        <begin position="134"/>
        <end position="158"/>
    </location>
</feature>
<evidence type="ECO:0000256" key="5">
    <source>
        <dbReference type="ARBA" id="ARBA00022989"/>
    </source>
</evidence>
<accession>A0A6B1D2R3</accession>
<dbReference type="AlphaFoldDB" id="A0A6B1D2R3"/>
<dbReference type="InterPro" id="IPR035906">
    <property type="entry name" value="MetI-like_sf"/>
</dbReference>
<dbReference type="PROSITE" id="PS50928">
    <property type="entry name" value="ABC_TM1"/>
    <property type="match status" value="1"/>
</dbReference>
<sequence length="305" mass="34769">MRVTDQIAADSVPGRQKRDLSSVRYFQSRRFQNRVATILIFLVLIAGTIFVMLPFFWMISTSLKRPGTEFAFPIEWIPNPPYWPNYPDAWTLLPFSTWFLNTVNITSVSIIGHVVSCAIVGFGFARIRFVGRDVLFVLVLATLMLPYPSIVAPLFLLFKNLGWIDTFLPLIVPTFFASNAFYIFLLRQFFRTIPMDLDDAARVDGCNTFGVFWHIALPLTRPAMGVIAVFSFMLHWNDFLGPLIFLSTTENFTLALGLRFFQGQYQVQWSLLMATSLVILLPTIVVFFVAQKYYIQGIVVTGIKG</sequence>
<keyword evidence="3" id="KW-1003">Cell membrane</keyword>
<dbReference type="GO" id="GO:0005886">
    <property type="term" value="C:plasma membrane"/>
    <property type="evidence" value="ECO:0007669"/>
    <property type="project" value="UniProtKB-SubCell"/>
</dbReference>
<feature type="transmembrane region" description="Helical" evidence="7">
    <location>
        <begin position="170"/>
        <end position="190"/>
    </location>
</feature>
<evidence type="ECO:0000256" key="1">
    <source>
        <dbReference type="ARBA" id="ARBA00004651"/>
    </source>
</evidence>
<feature type="domain" description="ABC transmembrane type-1" evidence="8">
    <location>
        <begin position="99"/>
        <end position="290"/>
    </location>
</feature>
<dbReference type="Gene3D" id="1.10.3720.10">
    <property type="entry name" value="MetI-like"/>
    <property type="match status" value="1"/>
</dbReference>
<dbReference type="InterPro" id="IPR000515">
    <property type="entry name" value="MetI-like"/>
</dbReference>
<comment type="caution">
    <text evidence="9">The sequence shown here is derived from an EMBL/GenBank/DDBJ whole genome shotgun (WGS) entry which is preliminary data.</text>
</comment>
<feature type="transmembrane region" description="Helical" evidence="7">
    <location>
        <begin position="270"/>
        <end position="290"/>
    </location>
</feature>
<feature type="transmembrane region" description="Helical" evidence="7">
    <location>
        <begin position="35"/>
        <end position="59"/>
    </location>
</feature>
<proteinExistence type="inferred from homology"/>
<gene>
    <name evidence="9" type="ORF">F4X14_02345</name>
</gene>
<reference evidence="9" key="1">
    <citation type="submission" date="2019-09" db="EMBL/GenBank/DDBJ databases">
        <title>Characterisation of the sponge microbiome using genome-centric metagenomics.</title>
        <authorList>
            <person name="Engelberts J.P."/>
            <person name="Robbins S.J."/>
            <person name="De Goeij J.M."/>
            <person name="Aranda M."/>
            <person name="Bell S.C."/>
            <person name="Webster N.S."/>
        </authorList>
    </citation>
    <scope>NUCLEOTIDE SEQUENCE</scope>
    <source>
        <strain evidence="9">SB0661_bin_32</strain>
    </source>
</reference>
<keyword evidence="5 7" id="KW-1133">Transmembrane helix</keyword>
<organism evidence="9">
    <name type="scientific">Caldilineaceae bacterium SB0661_bin_32</name>
    <dbReference type="NCBI Taxonomy" id="2605255"/>
    <lineage>
        <taxon>Bacteria</taxon>
        <taxon>Bacillati</taxon>
        <taxon>Chloroflexota</taxon>
        <taxon>Caldilineae</taxon>
        <taxon>Caldilineales</taxon>
        <taxon>Caldilineaceae</taxon>
    </lineage>
</organism>
<dbReference type="EMBL" id="VXMH01000014">
    <property type="protein sequence ID" value="MYC93785.1"/>
    <property type="molecule type" value="Genomic_DNA"/>
</dbReference>
<dbReference type="CDD" id="cd06261">
    <property type="entry name" value="TM_PBP2"/>
    <property type="match status" value="1"/>
</dbReference>
<name>A0A6B1D2R3_9CHLR</name>
<dbReference type="SUPFAM" id="SSF161098">
    <property type="entry name" value="MetI-like"/>
    <property type="match status" value="1"/>
</dbReference>
<evidence type="ECO:0000256" key="3">
    <source>
        <dbReference type="ARBA" id="ARBA00022475"/>
    </source>
</evidence>
<dbReference type="PANTHER" id="PTHR43744:SF6">
    <property type="entry name" value="ABC TRANSPORTER PERMEASE PROTEIN YESQ-RELATED"/>
    <property type="match status" value="1"/>
</dbReference>
<dbReference type="GO" id="GO:0055085">
    <property type="term" value="P:transmembrane transport"/>
    <property type="evidence" value="ECO:0007669"/>
    <property type="project" value="InterPro"/>
</dbReference>
<evidence type="ECO:0000256" key="7">
    <source>
        <dbReference type="RuleBase" id="RU363032"/>
    </source>
</evidence>
<feature type="transmembrane region" description="Helical" evidence="7">
    <location>
        <begin position="98"/>
        <end position="122"/>
    </location>
</feature>
<protein>
    <submittedName>
        <fullName evidence="9">Carbohydrate ABC transporter permease</fullName>
    </submittedName>
</protein>
<dbReference type="Pfam" id="PF00528">
    <property type="entry name" value="BPD_transp_1"/>
    <property type="match status" value="1"/>
</dbReference>
<feature type="transmembrane region" description="Helical" evidence="7">
    <location>
        <begin position="211"/>
        <end position="233"/>
    </location>
</feature>
<comment type="similarity">
    <text evidence="7">Belongs to the binding-protein-dependent transport system permease family.</text>
</comment>
<dbReference type="PANTHER" id="PTHR43744">
    <property type="entry name" value="ABC TRANSPORTER PERMEASE PROTEIN MG189-RELATED-RELATED"/>
    <property type="match status" value="1"/>
</dbReference>
<comment type="subcellular location">
    <subcellularLocation>
        <location evidence="1 7">Cell membrane</location>
        <topology evidence="1 7">Multi-pass membrane protein</topology>
    </subcellularLocation>
</comment>
<keyword evidence="2 7" id="KW-0813">Transport</keyword>
<evidence type="ECO:0000313" key="9">
    <source>
        <dbReference type="EMBL" id="MYC93785.1"/>
    </source>
</evidence>
<evidence type="ECO:0000256" key="2">
    <source>
        <dbReference type="ARBA" id="ARBA00022448"/>
    </source>
</evidence>
<keyword evidence="4 7" id="KW-0812">Transmembrane</keyword>